<evidence type="ECO:0000313" key="2">
    <source>
        <dbReference type="EMBL" id="KFI98357.1"/>
    </source>
</evidence>
<organism evidence="2 3">
    <name type="scientific">Bifidobacterium adolescentis JCM 15918</name>
    <dbReference type="NCBI Taxonomy" id="1437612"/>
    <lineage>
        <taxon>Bacteria</taxon>
        <taxon>Bacillati</taxon>
        <taxon>Actinomycetota</taxon>
        <taxon>Actinomycetes</taxon>
        <taxon>Bifidobacteriales</taxon>
        <taxon>Bifidobacteriaceae</taxon>
        <taxon>Bifidobacterium</taxon>
    </lineage>
</organism>
<feature type="transmembrane region" description="Helical" evidence="1">
    <location>
        <begin position="57"/>
        <end position="77"/>
    </location>
</feature>
<evidence type="ECO:0000256" key="1">
    <source>
        <dbReference type="SAM" id="Phobius"/>
    </source>
</evidence>
<keyword evidence="1" id="KW-1133">Transmembrane helix</keyword>
<sequence length="167" mass="18039">MKDYAAWLKAWETYNLHFYSVPAWLILALVFSLIAGIAFAVARGLAKKEQPDRPGLLVNAMLVVSLAFGMVGGLAFLQSIRITAEMFKEPFTAVSEPLKFGSRLEKDTGVNGLSCGTSLDLTVMPADGTYDCRYLDGHGTLHRDATLVVDGTKAGLYNGQGKTMSAD</sequence>
<keyword evidence="1" id="KW-0472">Membrane</keyword>
<dbReference type="EMBL" id="JGZQ01000003">
    <property type="protein sequence ID" value="KFI98357.1"/>
    <property type="molecule type" value="Genomic_DNA"/>
</dbReference>
<reference evidence="2 3" key="1">
    <citation type="submission" date="2014-03" db="EMBL/GenBank/DDBJ databases">
        <title>Genomics of Bifidobacteria.</title>
        <authorList>
            <person name="Ventura M."/>
            <person name="Milani C."/>
            <person name="Lugli G.A."/>
        </authorList>
    </citation>
    <scope>NUCLEOTIDE SEQUENCE [LARGE SCALE GENOMIC DNA]</scope>
    <source>
        <strain evidence="3">JCM 15918</strain>
    </source>
</reference>
<name>A0A087DS57_BIFAD</name>
<keyword evidence="1" id="KW-0812">Transmembrane</keyword>
<accession>A0A087DS57</accession>
<protein>
    <submittedName>
        <fullName evidence="2">Uncharacterized protein</fullName>
    </submittedName>
</protein>
<dbReference type="AlphaFoldDB" id="A0A087DS57"/>
<dbReference type="RefSeq" id="WP_033499509.1">
    <property type="nucleotide sequence ID" value="NZ_JDUX01000002.1"/>
</dbReference>
<gene>
    <name evidence="2" type="ORF">BSTER_0939</name>
</gene>
<dbReference type="Proteomes" id="UP000029091">
    <property type="component" value="Unassembled WGS sequence"/>
</dbReference>
<feature type="transmembrane region" description="Helical" evidence="1">
    <location>
        <begin position="23"/>
        <end position="45"/>
    </location>
</feature>
<comment type="caution">
    <text evidence="2">The sequence shown here is derived from an EMBL/GenBank/DDBJ whole genome shotgun (WGS) entry which is preliminary data.</text>
</comment>
<proteinExistence type="predicted"/>
<evidence type="ECO:0000313" key="3">
    <source>
        <dbReference type="Proteomes" id="UP000029091"/>
    </source>
</evidence>